<sequence length="886" mass="102700">MTKYTSINKSIINSSSATENYIIIWLDSDINHTNENTKNSFHSIKHMINSFETFNNIDECSNYFKTINNEQIFLIIVDSFDQQHSHLNNLIKETIQINSVYIFSNDPLKEKSWEDESKKIKGIFTEIKSIINVIEQNINSSKQKYSTTSIISMVDMNFDELHPSYMYSKLLIEIILKINYDNKAKKDSFDYCRKYYADDNVMLKAIDEFEQDYQNHSPIWWYTKESSIYILLKNALMTDNIDMMIKMGFFIRDVHQNIKNIYSQIDRTVKFIVYRGHEMLDVDFDKFIKYKGGLFSFHGFLSTSTNQETALNFANTAKLYDNKIGILFEMNIDPLMCSIPFASLDKTSYYLEAENEVLFATHSIFRIGDMNQIDDRLWKVNLTLTCDMDEQLKILTYHIRNEIQGITPWHSLATFLYKMGKYDEAIEIFNRIVEVTNDNDNEKFMTTLSSTYNNIGLMYDSMGNYSDALSWYEKALEIQSNSLPSDHPSLATVYDNIGMVYRSLGDYTTALSYCEKTLEIRLKSSSLDQISLTNVYSNIGMVYESKGDYSNALSYYEKAYEIQKSSFPLDHPSLTLSYNNFGGIYSLMGNYSNALLYYTKIIEIQEKSLPSYHPSLAFTYNNIAHVYQLMGKYTISLSYYEESLKIQDKISSPNQLSLASTYNNIGLIHRFIGNYPIALSYFEKTLLIEEKSLKSDHPSLALTFNNLGTVYQSMKEYSTALLYYKKTLEIWQKTLPSNHSSLAAIHNNMGSVFDSMDDYKQALSYYEKSIEIQQASSFTNHLDLASTYNNIGEAYRSMKDYPNALSYYQKTLEIEQKYLSSTNPSLAFTMSNMAVALEANNQYEEAYEYAERAVDIFCQAFGPNHSQTIVNQKYCDQLRQKLLPVN</sequence>
<feature type="repeat" description="TPR" evidence="3">
    <location>
        <begin position="533"/>
        <end position="566"/>
    </location>
</feature>
<feature type="repeat" description="TPR" evidence="3">
    <location>
        <begin position="743"/>
        <end position="776"/>
    </location>
</feature>
<dbReference type="PANTHER" id="PTHR45641">
    <property type="entry name" value="TETRATRICOPEPTIDE REPEAT PROTEIN (AFU_ORTHOLOGUE AFUA_6G03870)"/>
    <property type="match status" value="1"/>
</dbReference>
<feature type="repeat" description="TPR" evidence="3">
    <location>
        <begin position="617"/>
        <end position="650"/>
    </location>
</feature>
<feature type="repeat" description="TPR" evidence="3">
    <location>
        <begin position="659"/>
        <end position="692"/>
    </location>
</feature>
<feature type="repeat" description="TPR" evidence="3">
    <location>
        <begin position="406"/>
        <end position="439"/>
    </location>
</feature>
<dbReference type="InterPro" id="IPR011990">
    <property type="entry name" value="TPR-like_helical_dom_sf"/>
</dbReference>
<dbReference type="Pfam" id="PF13374">
    <property type="entry name" value="TPR_10"/>
    <property type="match status" value="2"/>
</dbReference>
<dbReference type="PROSITE" id="PS50005">
    <property type="entry name" value="TPR"/>
    <property type="match status" value="10"/>
</dbReference>
<keyword evidence="1" id="KW-0677">Repeat</keyword>
<dbReference type="Proteomes" id="UP000663870">
    <property type="component" value="Unassembled WGS sequence"/>
</dbReference>
<accession>A0A813MPX9</accession>
<reference evidence="4" key="1">
    <citation type="submission" date="2021-02" db="EMBL/GenBank/DDBJ databases">
        <authorList>
            <person name="Nowell W R."/>
        </authorList>
    </citation>
    <scope>NUCLEOTIDE SEQUENCE</scope>
</reference>
<feature type="repeat" description="TPR" evidence="3">
    <location>
        <begin position="575"/>
        <end position="608"/>
    </location>
</feature>
<evidence type="ECO:0000313" key="4">
    <source>
        <dbReference type="EMBL" id="CAF0725090.1"/>
    </source>
</evidence>
<dbReference type="PROSITE" id="PS51996">
    <property type="entry name" value="TR_MART"/>
    <property type="match status" value="1"/>
</dbReference>
<dbReference type="PANTHER" id="PTHR45641:SF1">
    <property type="entry name" value="AAA+ ATPASE DOMAIN-CONTAINING PROTEIN"/>
    <property type="match status" value="1"/>
</dbReference>
<dbReference type="EMBL" id="CAJNOL010000001">
    <property type="protein sequence ID" value="CAF0725090.1"/>
    <property type="molecule type" value="Genomic_DNA"/>
</dbReference>
<feature type="repeat" description="TPR" evidence="3">
    <location>
        <begin position="491"/>
        <end position="524"/>
    </location>
</feature>
<dbReference type="PROSITE" id="PS50293">
    <property type="entry name" value="TPR_REGION"/>
    <property type="match status" value="3"/>
</dbReference>
<dbReference type="AlphaFoldDB" id="A0A813MPX9"/>
<feature type="repeat" description="TPR" evidence="3">
    <location>
        <begin position="701"/>
        <end position="734"/>
    </location>
</feature>
<dbReference type="Pfam" id="PF13181">
    <property type="entry name" value="TPR_8"/>
    <property type="match status" value="1"/>
</dbReference>
<proteinExistence type="predicted"/>
<comment type="caution">
    <text evidence="4">The sequence shown here is derived from an EMBL/GenBank/DDBJ whole genome shotgun (WGS) entry which is preliminary data.</text>
</comment>
<evidence type="ECO:0000313" key="5">
    <source>
        <dbReference type="Proteomes" id="UP000663870"/>
    </source>
</evidence>
<protein>
    <submittedName>
        <fullName evidence="4">Uncharacterized protein</fullName>
    </submittedName>
</protein>
<dbReference type="SUPFAM" id="SSF48452">
    <property type="entry name" value="TPR-like"/>
    <property type="match status" value="1"/>
</dbReference>
<evidence type="ECO:0000256" key="2">
    <source>
        <dbReference type="ARBA" id="ARBA00022803"/>
    </source>
</evidence>
<keyword evidence="2 3" id="KW-0802">TPR repeat</keyword>
<feature type="repeat" description="TPR" evidence="3">
    <location>
        <begin position="785"/>
        <end position="818"/>
    </location>
</feature>
<dbReference type="Gene3D" id="3.90.176.10">
    <property type="entry name" value="Toxin ADP-ribosyltransferase, Chain A, domain 1"/>
    <property type="match status" value="1"/>
</dbReference>
<keyword evidence="5" id="KW-1185">Reference proteome</keyword>
<name>A0A813MPX9_9BILA</name>
<dbReference type="Pfam" id="PF13424">
    <property type="entry name" value="TPR_12"/>
    <property type="match status" value="4"/>
</dbReference>
<evidence type="ECO:0000256" key="1">
    <source>
        <dbReference type="ARBA" id="ARBA00022737"/>
    </source>
</evidence>
<dbReference type="InterPro" id="IPR019734">
    <property type="entry name" value="TPR_rpt"/>
</dbReference>
<gene>
    <name evidence="4" type="ORF">JXQ802_LOCUS72</name>
</gene>
<feature type="repeat" description="TPR" evidence="3">
    <location>
        <begin position="449"/>
        <end position="482"/>
    </location>
</feature>
<organism evidence="4 5">
    <name type="scientific">Rotaria sordida</name>
    <dbReference type="NCBI Taxonomy" id="392033"/>
    <lineage>
        <taxon>Eukaryota</taxon>
        <taxon>Metazoa</taxon>
        <taxon>Spiralia</taxon>
        <taxon>Gnathifera</taxon>
        <taxon>Rotifera</taxon>
        <taxon>Eurotatoria</taxon>
        <taxon>Bdelloidea</taxon>
        <taxon>Philodinida</taxon>
        <taxon>Philodinidae</taxon>
        <taxon>Rotaria</taxon>
    </lineage>
</organism>
<dbReference type="Gene3D" id="1.25.40.10">
    <property type="entry name" value="Tetratricopeptide repeat domain"/>
    <property type="match status" value="4"/>
</dbReference>
<evidence type="ECO:0000256" key="3">
    <source>
        <dbReference type="PROSITE-ProRule" id="PRU00339"/>
    </source>
</evidence>
<dbReference type="SUPFAM" id="SSF56399">
    <property type="entry name" value="ADP-ribosylation"/>
    <property type="match status" value="1"/>
</dbReference>
<dbReference type="SMART" id="SM00028">
    <property type="entry name" value="TPR"/>
    <property type="match status" value="11"/>
</dbReference>